<dbReference type="InterPro" id="IPR050625">
    <property type="entry name" value="ParA/MinD_ATPase"/>
</dbReference>
<proteinExistence type="predicted"/>
<dbReference type="Pfam" id="PF01656">
    <property type="entry name" value="CbiA"/>
    <property type="match status" value="1"/>
</dbReference>
<evidence type="ECO:0000259" key="1">
    <source>
        <dbReference type="Pfam" id="PF01656"/>
    </source>
</evidence>
<dbReference type="Gene3D" id="3.40.50.300">
    <property type="entry name" value="P-loop containing nucleotide triphosphate hydrolases"/>
    <property type="match status" value="1"/>
</dbReference>
<evidence type="ECO:0000313" key="2">
    <source>
        <dbReference type="EMBL" id="MEQ2510739.1"/>
    </source>
</evidence>
<reference evidence="2 3" key="1">
    <citation type="submission" date="2024-03" db="EMBL/GenBank/DDBJ databases">
        <title>Human intestinal bacterial collection.</title>
        <authorList>
            <person name="Pauvert C."/>
            <person name="Hitch T.C.A."/>
            <person name="Clavel T."/>
        </authorList>
    </citation>
    <scope>NUCLEOTIDE SEQUENCE [LARGE SCALE GENOMIC DNA]</scope>
    <source>
        <strain evidence="2 3">CLA-AA-H192</strain>
    </source>
</reference>
<dbReference type="InterPro" id="IPR014433">
    <property type="entry name" value="CooC"/>
</dbReference>
<accession>A0ABV1G5P4</accession>
<dbReference type="PANTHER" id="PTHR43384">
    <property type="entry name" value="SEPTUM SITE-DETERMINING PROTEIN MIND HOMOLOG, CHLOROPLASTIC-RELATED"/>
    <property type="match status" value="1"/>
</dbReference>
<dbReference type="Proteomes" id="UP001491552">
    <property type="component" value="Unassembled WGS sequence"/>
</dbReference>
<evidence type="ECO:0000313" key="3">
    <source>
        <dbReference type="Proteomes" id="UP001491552"/>
    </source>
</evidence>
<dbReference type="PIRSF" id="PIRSF005647">
    <property type="entry name" value="CooC"/>
    <property type="match status" value="1"/>
</dbReference>
<sequence>MKITVCGKGGCGKSTVTTLLAKELARMEKRVLVVDSDESNFGLHRQLGVELPRDFTEYFGGKDKAFKTMMTSGILDSMKLSAFAKKFFSEDFTMADIPEEYYSEKGGVKLMSSGKIHKANEGCACTMNSILEQFVAHLTLAEDEIALLDMEAGVEHFGRGTDNSVDGILMIVDPSFESLRLSAKIADLSTSIGKPIWFCLNKVTEEAAQMMEEEVGKHGAIIGRMPLDHDLALAGLTGTELQMTIAPVREMAQFLIH</sequence>
<dbReference type="PANTHER" id="PTHR43384:SF3">
    <property type="entry name" value="AAA+ ATPASE DOMAIN-CONTAINING PROTEIN"/>
    <property type="match status" value="1"/>
</dbReference>
<organism evidence="2 3">
    <name type="scientific">Faecousia intestinalis</name>
    <dbReference type="NCBI Taxonomy" id="3133167"/>
    <lineage>
        <taxon>Bacteria</taxon>
        <taxon>Bacillati</taxon>
        <taxon>Bacillota</taxon>
        <taxon>Clostridia</taxon>
        <taxon>Eubacteriales</taxon>
        <taxon>Oscillospiraceae</taxon>
        <taxon>Faecousia</taxon>
    </lineage>
</organism>
<protein>
    <submittedName>
        <fullName evidence="2">P-loop NTPase</fullName>
    </submittedName>
</protein>
<dbReference type="EMBL" id="JBBMFF010000182">
    <property type="protein sequence ID" value="MEQ2510739.1"/>
    <property type="molecule type" value="Genomic_DNA"/>
</dbReference>
<name>A0ABV1G5P4_9FIRM</name>
<feature type="domain" description="CobQ/CobB/MinD/ParA nucleotide binding" evidence="1">
    <location>
        <begin position="5"/>
        <end position="238"/>
    </location>
</feature>
<comment type="caution">
    <text evidence="2">The sequence shown here is derived from an EMBL/GenBank/DDBJ whole genome shotgun (WGS) entry which is preliminary data.</text>
</comment>
<dbReference type="SUPFAM" id="SSF52540">
    <property type="entry name" value="P-loop containing nucleoside triphosphate hydrolases"/>
    <property type="match status" value="1"/>
</dbReference>
<dbReference type="InterPro" id="IPR027417">
    <property type="entry name" value="P-loop_NTPase"/>
</dbReference>
<dbReference type="InterPro" id="IPR002586">
    <property type="entry name" value="CobQ/CobB/MinD/ParA_Nub-bd_dom"/>
</dbReference>
<gene>
    <name evidence="2" type="ORF">WMO66_05670</name>
</gene>
<keyword evidence="3" id="KW-1185">Reference proteome</keyword>
<dbReference type="RefSeq" id="WP_349135420.1">
    <property type="nucleotide sequence ID" value="NZ_JBBMFF010000182.1"/>
</dbReference>